<dbReference type="InterPro" id="IPR023267">
    <property type="entry name" value="RCMT"/>
</dbReference>
<sequence>MHGEVEEIHERIQNLERLGTAIEATYNDYLLDKITEMFSPEEKDAFIVASDKKRPATLRTNTLFDKRSTILHKLSTRGVNVEGIEWSDCGAVVYNTDVPIGATPEYLAGFYMLQSPSSMLPVMALSPQPNEKVVDMCAAPGGKTTHIAALMSNTGVLYANDVSKERVCSLAANIQRMGVTNTVCMNMDGLALPIDKADKVLLDAPCSGTGVLSKDPAAKRNKDAEIIKRIQMKQKRLILKAFDMLDSHKPETATLVYSTCSILVEENEYVVDYLLRKRPNARVVDTDLPIGREGFKSFRGLHFHPSLRLTRRFYPHVHNTDGFFVSKIRKTGLNQKEIEDRRKAQDASRKRQGLEPYQKKQKTVSNEPKTSKTSK</sequence>
<name>A0A177EJ39_9MICR</name>
<dbReference type="InterPro" id="IPR001678">
    <property type="entry name" value="MeTrfase_RsmB-F_NOP2_dom"/>
</dbReference>
<dbReference type="GeneID" id="93646819"/>
<feature type="domain" description="SAM-dependent MTase RsmB/NOP-type" evidence="7">
    <location>
        <begin position="46"/>
        <end position="331"/>
    </location>
</feature>
<keyword evidence="3 5" id="KW-0949">S-adenosyl-L-methionine</keyword>
<accession>A0A177EJ39</accession>
<keyword evidence="9" id="KW-1185">Reference proteome</keyword>
<feature type="compositionally biased region" description="Polar residues" evidence="6">
    <location>
        <begin position="363"/>
        <end position="375"/>
    </location>
</feature>
<evidence type="ECO:0000256" key="2">
    <source>
        <dbReference type="ARBA" id="ARBA00022679"/>
    </source>
</evidence>
<dbReference type="GO" id="GO:0005730">
    <property type="term" value="C:nucleolus"/>
    <property type="evidence" value="ECO:0007669"/>
    <property type="project" value="TreeGrafter"/>
</dbReference>
<dbReference type="NCBIfam" id="TIGR00446">
    <property type="entry name" value="nop2p"/>
    <property type="match status" value="1"/>
</dbReference>
<proteinExistence type="inferred from homology"/>
<feature type="binding site" evidence="5">
    <location>
        <position position="203"/>
    </location>
    <ligand>
        <name>S-adenosyl-L-methionine</name>
        <dbReference type="ChEBI" id="CHEBI:59789"/>
    </ligand>
</feature>
<gene>
    <name evidence="8" type="ORF">NEDG_00469</name>
</gene>
<dbReference type="Gene3D" id="3.40.50.150">
    <property type="entry name" value="Vaccinia Virus protein VP39"/>
    <property type="match status" value="1"/>
</dbReference>
<protein>
    <submittedName>
        <fullName evidence="8">Ribosomal RNA methyltransferase Nop2</fullName>
    </submittedName>
</protein>
<dbReference type="InterPro" id="IPR049560">
    <property type="entry name" value="MeTrfase_RsmB-F_NOP2_cat"/>
</dbReference>
<organism evidence="8 9">
    <name type="scientific">Nematocida displodere</name>
    <dbReference type="NCBI Taxonomy" id="1805483"/>
    <lineage>
        <taxon>Eukaryota</taxon>
        <taxon>Fungi</taxon>
        <taxon>Fungi incertae sedis</taxon>
        <taxon>Microsporidia</taxon>
        <taxon>Nematocida</taxon>
    </lineage>
</organism>
<keyword evidence="4 5" id="KW-0694">RNA-binding</keyword>
<dbReference type="VEuPathDB" id="MicrosporidiaDB:NEDG_00469"/>
<dbReference type="InterPro" id="IPR011023">
    <property type="entry name" value="Nop2p"/>
</dbReference>
<evidence type="ECO:0000256" key="6">
    <source>
        <dbReference type="SAM" id="MobiDB-lite"/>
    </source>
</evidence>
<evidence type="ECO:0000256" key="5">
    <source>
        <dbReference type="PROSITE-ProRule" id="PRU01023"/>
    </source>
</evidence>
<evidence type="ECO:0000256" key="1">
    <source>
        <dbReference type="ARBA" id="ARBA00022603"/>
    </source>
</evidence>
<dbReference type="AlphaFoldDB" id="A0A177EJ39"/>
<dbReference type="InterPro" id="IPR029063">
    <property type="entry name" value="SAM-dependent_MTases_sf"/>
</dbReference>
<dbReference type="Gene3D" id="3.30.70.1170">
    <property type="entry name" value="Sun protein, domain 3"/>
    <property type="match status" value="1"/>
</dbReference>
<dbReference type="OrthoDB" id="427002at2759"/>
<comment type="caution">
    <text evidence="5">Lacks conserved residue(s) required for the propagation of feature annotation.</text>
</comment>
<keyword evidence="2 5" id="KW-0808">Transferase</keyword>
<keyword evidence="1 5" id="KW-0489">Methyltransferase</keyword>
<comment type="caution">
    <text evidence="8">The sequence shown here is derived from an EMBL/GenBank/DDBJ whole genome shotgun (WGS) entry which is preliminary data.</text>
</comment>
<dbReference type="Pfam" id="PF01189">
    <property type="entry name" value="Methyltr_RsmB-F"/>
    <property type="match status" value="1"/>
</dbReference>
<feature type="binding site" evidence="5">
    <location>
        <begin position="137"/>
        <end position="143"/>
    </location>
    <ligand>
        <name>S-adenosyl-L-methionine</name>
        <dbReference type="ChEBI" id="CHEBI:59789"/>
    </ligand>
</feature>
<dbReference type="PANTHER" id="PTHR22807:SF30">
    <property type="entry name" value="28S RRNA (CYTOSINE(4447)-C(5))-METHYLTRANSFERASE-RELATED"/>
    <property type="match status" value="1"/>
</dbReference>
<feature type="region of interest" description="Disordered" evidence="6">
    <location>
        <begin position="336"/>
        <end position="375"/>
    </location>
</feature>
<dbReference type="STRING" id="1805483.A0A177EJ39"/>
<dbReference type="GO" id="GO:0009383">
    <property type="term" value="F:rRNA (cytosine-C5-)-methyltransferase activity"/>
    <property type="evidence" value="ECO:0007669"/>
    <property type="project" value="TreeGrafter"/>
</dbReference>
<evidence type="ECO:0000256" key="4">
    <source>
        <dbReference type="ARBA" id="ARBA00022884"/>
    </source>
</evidence>
<dbReference type="SUPFAM" id="SSF53335">
    <property type="entry name" value="S-adenosyl-L-methionine-dependent methyltransferases"/>
    <property type="match status" value="1"/>
</dbReference>
<dbReference type="Proteomes" id="UP000185944">
    <property type="component" value="Unassembled WGS sequence"/>
</dbReference>
<dbReference type="PRINTS" id="PR02008">
    <property type="entry name" value="RCMTFAMILY"/>
</dbReference>
<evidence type="ECO:0000313" key="9">
    <source>
        <dbReference type="Proteomes" id="UP000185944"/>
    </source>
</evidence>
<evidence type="ECO:0000313" key="8">
    <source>
        <dbReference type="EMBL" id="OAG31994.1"/>
    </source>
</evidence>
<feature type="active site" description="Nucleophile" evidence="5">
    <location>
        <position position="260"/>
    </location>
</feature>
<feature type="compositionally biased region" description="Basic and acidic residues" evidence="6">
    <location>
        <begin position="336"/>
        <end position="353"/>
    </location>
</feature>
<comment type="similarity">
    <text evidence="5">Belongs to the class I-like SAM-binding methyltransferase superfamily. RsmB/NOP family.</text>
</comment>
<dbReference type="PROSITE" id="PS51686">
    <property type="entry name" value="SAM_MT_RSMB_NOP"/>
    <property type="match status" value="1"/>
</dbReference>
<dbReference type="PANTHER" id="PTHR22807">
    <property type="entry name" value="NOP2 YEAST -RELATED NOL1/NOP2/FMU SUN DOMAIN-CONTAINING"/>
    <property type="match status" value="1"/>
</dbReference>
<reference evidence="8 9" key="1">
    <citation type="submission" date="2016-02" db="EMBL/GenBank/DDBJ databases">
        <title>Discovery of a natural microsporidian pathogen with a broad tissue tropism in Caenorhabditis elegans.</title>
        <authorList>
            <person name="Luallen R.J."/>
            <person name="Reinke A.W."/>
            <person name="Tong L."/>
            <person name="Botts M.R."/>
            <person name="Felix M.-A."/>
            <person name="Troemel E.R."/>
        </authorList>
    </citation>
    <scope>NUCLEOTIDE SEQUENCE [LARGE SCALE GENOMIC DNA]</scope>
    <source>
        <strain evidence="8 9">JUm2807</strain>
    </source>
</reference>
<evidence type="ECO:0000259" key="7">
    <source>
        <dbReference type="PROSITE" id="PS51686"/>
    </source>
</evidence>
<dbReference type="EMBL" id="LTDL01000014">
    <property type="protein sequence ID" value="OAG31994.1"/>
    <property type="molecule type" value="Genomic_DNA"/>
</dbReference>
<dbReference type="RefSeq" id="XP_067545595.1">
    <property type="nucleotide sequence ID" value="XM_067687887.1"/>
</dbReference>
<feature type="binding site" evidence="5">
    <location>
        <position position="161"/>
    </location>
    <ligand>
        <name>S-adenosyl-L-methionine</name>
        <dbReference type="ChEBI" id="CHEBI:59789"/>
    </ligand>
</feature>
<dbReference type="GO" id="GO:0000470">
    <property type="term" value="P:maturation of LSU-rRNA"/>
    <property type="evidence" value="ECO:0007669"/>
    <property type="project" value="TreeGrafter"/>
</dbReference>
<dbReference type="GO" id="GO:0070475">
    <property type="term" value="P:rRNA base methylation"/>
    <property type="evidence" value="ECO:0007669"/>
    <property type="project" value="TreeGrafter"/>
</dbReference>
<dbReference type="GO" id="GO:0003723">
    <property type="term" value="F:RNA binding"/>
    <property type="evidence" value="ECO:0007669"/>
    <property type="project" value="UniProtKB-UniRule"/>
</dbReference>
<evidence type="ECO:0000256" key="3">
    <source>
        <dbReference type="ARBA" id="ARBA00022691"/>
    </source>
</evidence>